<dbReference type="GO" id="GO:0042128">
    <property type="term" value="P:nitrate assimilation"/>
    <property type="evidence" value="ECO:0007669"/>
    <property type="project" value="UniProtKB-KW"/>
</dbReference>
<dbReference type="InterPro" id="IPR044772">
    <property type="entry name" value="NO3_transporter"/>
</dbReference>
<feature type="transmembrane region" description="Helical" evidence="8">
    <location>
        <begin position="153"/>
        <end position="175"/>
    </location>
</feature>
<dbReference type="GO" id="GO:0012505">
    <property type="term" value="C:endomembrane system"/>
    <property type="evidence" value="ECO:0007669"/>
    <property type="project" value="UniProtKB-SubCell"/>
</dbReference>
<evidence type="ECO:0000256" key="1">
    <source>
        <dbReference type="ARBA" id="ARBA00004127"/>
    </source>
</evidence>
<feature type="compositionally biased region" description="Basic and acidic residues" evidence="7">
    <location>
        <begin position="480"/>
        <end position="499"/>
    </location>
</feature>
<evidence type="ECO:0000256" key="3">
    <source>
        <dbReference type="ARBA" id="ARBA00022692"/>
    </source>
</evidence>
<feature type="transmembrane region" description="Helical" evidence="8">
    <location>
        <begin position="37"/>
        <end position="58"/>
    </location>
</feature>
<feature type="transmembrane region" description="Helical" evidence="8">
    <location>
        <begin position="335"/>
        <end position="357"/>
    </location>
</feature>
<evidence type="ECO:0000256" key="6">
    <source>
        <dbReference type="ARBA" id="ARBA00023136"/>
    </source>
</evidence>
<evidence type="ECO:0000256" key="4">
    <source>
        <dbReference type="ARBA" id="ARBA00022989"/>
    </source>
</evidence>
<evidence type="ECO:0000256" key="8">
    <source>
        <dbReference type="SAM" id="Phobius"/>
    </source>
</evidence>
<feature type="transmembrane region" description="Helical" evidence="8">
    <location>
        <begin position="302"/>
        <end position="328"/>
    </location>
</feature>
<evidence type="ECO:0000313" key="10">
    <source>
        <dbReference type="Proteomes" id="UP000275267"/>
    </source>
</evidence>
<evidence type="ECO:0000313" key="9">
    <source>
        <dbReference type="EMBL" id="RLM79320.1"/>
    </source>
</evidence>
<dbReference type="InterPro" id="IPR036259">
    <property type="entry name" value="MFS_trans_sf"/>
</dbReference>
<keyword evidence="5" id="KW-0534">Nitrate assimilation</keyword>
<feature type="transmembrane region" description="Helical" evidence="8">
    <location>
        <begin position="277"/>
        <end position="296"/>
    </location>
</feature>
<dbReference type="AlphaFoldDB" id="A0A3L6QFW5"/>
<name>A0A3L6QFW5_PANMI</name>
<keyword evidence="10" id="KW-1185">Reference proteome</keyword>
<comment type="subcellular location">
    <subcellularLocation>
        <location evidence="1">Endomembrane system</location>
        <topology evidence="1">Multi-pass membrane protein</topology>
    </subcellularLocation>
</comment>
<feature type="transmembrane region" description="Helical" evidence="8">
    <location>
        <begin position="12"/>
        <end position="31"/>
    </location>
</feature>
<dbReference type="FunFam" id="1.20.1250.20:FF:000053">
    <property type="entry name" value="Nitrate transporter 2.1"/>
    <property type="match status" value="1"/>
</dbReference>
<dbReference type="Gene3D" id="1.20.1250.20">
    <property type="entry name" value="MFS general substrate transporter like domains"/>
    <property type="match status" value="2"/>
</dbReference>
<keyword evidence="4 8" id="KW-1133">Transmembrane helix</keyword>
<keyword evidence="3 8" id="KW-0812">Transmembrane</keyword>
<dbReference type="CDD" id="cd17341">
    <property type="entry name" value="MFS_NRT2_like"/>
    <property type="match status" value="1"/>
</dbReference>
<dbReference type="OrthoDB" id="434240at2759"/>
<feature type="region of interest" description="Disordered" evidence="7">
    <location>
        <begin position="441"/>
        <end position="590"/>
    </location>
</feature>
<dbReference type="SUPFAM" id="SSF103473">
    <property type="entry name" value="MFS general substrate transporter"/>
    <property type="match status" value="1"/>
</dbReference>
<protein>
    <submittedName>
        <fullName evidence="9">High-affinity nitrate transporter 2.1</fullName>
    </submittedName>
</protein>
<dbReference type="EMBL" id="PQIB02000012">
    <property type="protein sequence ID" value="RLM79320.1"/>
    <property type="molecule type" value="Genomic_DNA"/>
</dbReference>
<evidence type="ECO:0000256" key="2">
    <source>
        <dbReference type="ARBA" id="ARBA00008432"/>
    </source>
</evidence>
<dbReference type="PANTHER" id="PTHR23515">
    <property type="entry name" value="HIGH-AFFINITY NITRATE TRANSPORTER 2.3"/>
    <property type="match status" value="1"/>
</dbReference>
<reference evidence="10" key="1">
    <citation type="journal article" date="2019" name="Nat. Commun.">
        <title>The genome of broomcorn millet.</title>
        <authorList>
            <person name="Zou C."/>
            <person name="Miki D."/>
            <person name="Li D."/>
            <person name="Tang Q."/>
            <person name="Xiao L."/>
            <person name="Rajput S."/>
            <person name="Deng P."/>
            <person name="Jia W."/>
            <person name="Huang R."/>
            <person name="Zhang M."/>
            <person name="Sun Y."/>
            <person name="Hu J."/>
            <person name="Fu X."/>
            <person name="Schnable P.S."/>
            <person name="Li F."/>
            <person name="Zhang H."/>
            <person name="Feng B."/>
            <person name="Zhu X."/>
            <person name="Liu R."/>
            <person name="Schnable J.C."/>
            <person name="Zhu J.-K."/>
            <person name="Zhang H."/>
        </authorList>
    </citation>
    <scope>NUCLEOTIDE SEQUENCE [LARGE SCALE GENOMIC DNA]</scope>
</reference>
<dbReference type="GO" id="GO:0015112">
    <property type="term" value="F:nitrate transmembrane transporter activity"/>
    <property type="evidence" value="ECO:0007669"/>
    <property type="project" value="InterPro"/>
</dbReference>
<evidence type="ECO:0000256" key="5">
    <source>
        <dbReference type="ARBA" id="ARBA00023063"/>
    </source>
</evidence>
<dbReference type="InterPro" id="IPR011701">
    <property type="entry name" value="MFS"/>
</dbReference>
<comment type="similarity">
    <text evidence="2">Belongs to the major facilitator superfamily. Nitrate/nitrite porter (TC 2.A.1.8) family.</text>
</comment>
<feature type="transmembrane region" description="Helical" evidence="8">
    <location>
        <begin position="70"/>
        <end position="93"/>
    </location>
</feature>
<feature type="transmembrane region" description="Helical" evidence="8">
    <location>
        <begin position="239"/>
        <end position="256"/>
    </location>
</feature>
<evidence type="ECO:0000256" key="7">
    <source>
        <dbReference type="SAM" id="MobiDB-lite"/>
    </source>
</evidence>
<comment type="caution">
    <text evidence="9">The sequence shown here is derived from an EMBL/GenBank/DDBJ whole genome shotgun (WGS) entry which is preliminary data.</text>
</comment>
<dbReference type="Pfam" id="PF07690">
    <property type="entry name" value="MFS_1"/>
    <property type="match status" value="1"/>
</dbReference>
<feature type="transmembrane region" description="Helical" evidence="8">
    <location>
        <begin position="369"/>
        <end position="386"/>
    </location>
</feature>
<sequence length="590" mass="64120">MGAVCDLLGPRYGCVFLIMLAAPTVFCMSLIDDAAGYIVVRFLIGFSLATFVSCQYWMSTMFNSKIIGTVNGLAAGWGNMGGGATQLIMPLVYDVIVDSKTRRPVAGDDEELLERLGTHAHTLEREEHRKSGATLPHLFHCGATPFTAWRLAYFVPGSLHILMGILVLTMGQDLPDGNLRTLDKKGNVNKDKFSKVMWYAVTNYRTWIFVLLYGYCMGVELTTDNVIAEYMYDRFDLDLRVAGTIAACFGMANIVARPMGGILSDIGARYWGMRARLWNIWIFQTAGGAFCLWLGRASTLPVSVVAMVLFSFCAQAACGAIFGVIPFVSRRSLGIISGMTGAGGNFGAGLTQLLFFTSSKYSTGTGLEYMGIMIMACTLPVVFVHFPQWGSMFFPPSSGVMEEHYYGSEWSEEEKSKGLHSASLKFAENSRSERGKRNVIQAASNTPPNNTPEHPCPWRLPPEPPAPPRPGATLDGGEAGPERSDLVGGGAERHGERGLRHGALGRQEGGAGMRKARDLTAAKRAGTCGRQGRAEKQQGTAVRHSVQEAGEIRKREGRGEDGDEGRDKEQRKAGRRWSDGHSGLGPAILA</sequence>
<feature type="transmembrane region" description="Helical" evidence="8">
    <location>
        <begin position="196"/>
        <end position="215"/>
    </location>
</feature>
<feature type="compositionally biased region" description="Pro residues" evidence="7">
    <location>
        <begin position="454"/>
        <end position="470"/>
    </location>
</feature>
<feature type="compositionally biased region" description="Basic and acidic residues" evidence="7">
    <location>
        <begin position="550"/>
        <end position="579"/>
    </location>
</feature>
<gene>
    <name evidence="9" type="ORF">C2845_PM12G00740</name>
</gene>
<organism evidence="9 10">
    <name type="scientific">Panicum miliaceum</name>
    <name type="common">Proso millet</name>
    <name type="synonym">Broomcorn millet</name>
    <dbReference type="NCBI Taxonomy" id="4540"/>
    <lineage>
        <taxon>Eukaryota</taxon>
        <taxon>Viridiplantae</taxon>
        <taxon>Streptophyta</taxon>
        <taxon>Embryophyta</taxon>
        <taxon>Tracheophyta</taxon>
        <taxon>Spermatophyta</taxon>
        <taxon>Magnoliopsida</taxon>
        <taxon>Liliopsida</taxon>
        <taxon>Poales</taxon>
        <taxon>Poaceae</taxon>
        <taxon>PACMAD clade</taxon>
        <taxon>Panicoideae</taxon>
        <taxon>Panicodae</taxon>
        <taxon>Paniceae</taxon>
        <taxon>Panicinae</taxon>
        <taxon>Panicum</taxon>
        <taxon>Panicum sect. Panicum</taxon>
    </lineage>
</organism>
<dbReference type="Proteomes" id="UP000275267">
    <property type="component" value="Unassembled WGS sequence"/>
</dbReference>
<accession>A0A3L6QFW5</accession>
<proteinExistence type="inferred from homology"/>
<keyword evidence="6 8" id="KW-0472">Membrane</keyword>
<dbReference type="STRING" id="4540.A0A3L6QFW5"/>